<protein>
    <recommendedName>
        <fullName evidence="6">NAD(P)-binding protein</fullName>
    </recommendedName>
</protein>
<dbReference type="PANTHER" id="PTHR43391:SF14">
    <property type="entry name" value="DEHYDROGENASE_REDUCTASE SDR FAMILY PROTEIN 7-LIKE"/>
    <property type="match status" value="1"/>
</dbReference>
<evidence type="ECO:0000313" key="5">
    <source>
        <dbReference type="Proteomes" id="UP000053593"/>
    </source>
</evidence>
<dbReference type="Gene3D" id="3.40.50.720">
    <property type="entry name" value="NAD(P)-binding Rossmann-like Domain"/>
    <property type="match status" value="1"/>
</dbReference>
<accession>A0A0D0BBP5</accession>
<keyword evidence="3" id="KW-0560">Oxidoreductase</keyword>
<dbReference type="CDD" id="cd05233">
    <property type="entry name" value="SDR_c"/>
    <property type="match status" value="1"/>
</dbReference>
<reference evidence="4 5" key="1">
    <citation type="submission" date="2014-04" db="EMBL/GenBank/DDBJ databases">
        <title>Evolutionary Origins and Diversification of the Mycorrhizal Mutualists.</title>
        <authorList>
            <consortium name="DOE Joint Genome Institute"/>
            <consortium name="Mycorrhizal Genomics Consortium"/>
            <person name="Kohler A."/>
            <person name="Kuo A."/>
            <person name="Nagy L.G."/>
            <person name="Floudas D."/>
            <person name="Copeland A."/>
            <person name="Barry K.W."/>
            <person name="Cichocki N."/>
            <person name="Veneault-Fourrey C."/>
            <person name="LaButti K."/>
            <person name="Lindquist E.A."/>
            <person name="Lipzen A."/>
            <person name="Lundell T."/>
            <person name="Morin E."/>
            <person name="Murat C."/>
            <person name="Riley R."/>
            <person name="Ohm R."/>
            <person name="Sun H."/>
            <person name="Tunlid A."/>
            <person name="Henrissat B."/>
            <person name="Grigoriev I.V."/>
            <person name="Hibbett D.S."/>
            <person name="Martin F."/>
        </authorList>
    </citation>
    <scope>NUCLEOTIDE SEQUENCE [LARGE SCALE GENOMIC DNA]</scope>
    <source>
        <strain evidence="4 5">FD-317 M1</strain>
    </source>
</reference>
<dbReference type="SUPFAM" id="SSF51735">
    <property type="entry name" value="NAD(P)-binding Rossmann-fold domains"/>
    <property type="match status" value="1"/>
</dbReference>
<dbReference type="InterPro" id="IPR002347">
    <property type="entry name" value="SDR_fam"/>
</dbReference>
<comment type="similarity">
    <text evidence="1">Belongs to the short-chain dehydrogenases/reductases (SDR) family.</text>
</comment>
<evidence type="ECO:0000256" key="2">
    <source>
        <dbReference type="ARBA" id="ARBA00022857"/>
    </source>
</evidence>
<dbReference type="AlphaFoldDB" id="A0A0D0BBP5"/>
<evidence type="ECO:0000256" key="1">
    <source>
        <dbReference type="ARBA" id="ARBA00006484"/>
    </source>
</evidence>
<sequence length="317" mass="34634">MAHNLRGFADEDIFTTHYRKKCVSSFHTSVLSEVPVLIPSSLYDFINPKQFYEPQTFLGKVVFITGASRGIGAETALQYARAGASVALAARQQTALDNVKSSILLAVPNAHVLTYALDVTHAREVENAISATVADLGRLDIVIANAGKAGAWTEPLLNKDPDEWWSVVEVNLRGVFNTLYFSIPHLVKSKGSAVSVTSKAAQIRLPFASDYCVAKHALGRLVEQIHLEYPEIKIFNLHPGSPPTEMGLGTNHPIASDPPTDSVELSASTMLYLTAGKADWLVGRYVSANWDLEEVELEWKDKVVDADALVSKLHIPK</sequence>
<organism evidence="4 5">
    <name type="scientific">Collybiopsis luxurians FD-317 M1</name>
    <dbReference type="NCBI Taxonomy" id="944289"/>
    <lineage>
        <taxon>Eukaryota</taxon>
        <taxon>Fungi</taxon>
        <taxon>Dikarya</taxon>
        <taxon>Basidiomycota</taxon>
        <taxon>Agaricomycotina</taxon>
        <taxon>Agaricomycetes</taxon>
        <taxon>Agaricomycetidae</taxon>
        <taxon>Agaricales</taxon>
        <taxon>Marasmiineae</taxon>
        <taxon>Omphalotaceae</taxon>
        <taxon>Collybiopsis</taxon>
        <taxon>Collybiopsis luxurians</taxon>
    </lineage>
</organism>
<dbReference type="EMBL" id="KN834772">
    <property type="protein sequence ID" value="KIK61150.1"/>
    <property type="molecule type" value="Genomic_DNA"/>
</dbReference>
<keyword evidence="5" id="KW-1185">Reference proteome</keyword>
<dbReference type="GO" id="GO:0016491">
    <property type="term" value="F:oxidoreductase activity"/>
    <property type="evidence" value="ECO:0007669"/>
    <property type="project" value="UniProtKB-KW"/>
</dbReference>
<dbReference type="PROSITE" id="PS00061">
    <property type="entry name" value="ADH_SHORT"/>
    <property type="match status" value="1"/>
</dbReference>
<dbReference type="Proteomes" id="UP000053593">
    <property type="component" value="Unassembled WGS sequence"/>
</dbReference>
<gene>
    <name evidence="4" type="ORF">GYMLUDRAFT_243818</name>
</gene>
<dbReference type="InterPro" id="IPR036291">
    <property type="entry name" value="NAD(P)-bd_dom_sf"/>
</dbReference>
<evidence type="ECO:0008006" key="6">
    <source>
        <dbReference type="Google" id="ProtNLM"/>
    </source>
</evidence>
<name>A0A0D0BBP5_9AGAR</name>
<proteinExistence type="inferred from homology"/>
<dbReference type="PRINTS" id="PR00081">
    <property type="entry name" value="GDHRDH"/>
</dbReference>
<dbReference type="OrthoDB" id="1933717at2759"/>
<dbReference type="PANTHER" id="PTHR43391">
    <property type="entry name" value="RETINOL DEHYDROGENASE-RELATED"/>
    <property type="match status" value="1"/>
</dbReference>
<dbReference type="Pfam" id="PF00106">
    <property type="entry name" value="adh_short"/>
    <property type="match status" value="1"/>
</dbReference>
<keyword evidence="2" id="KW-0521">NADP</keyword>
<dbReference type="GO" id="GO:0005829">
    <property type="term" value="C:cytosol"/>
    <property type="evidence" value="ECO:0007669"/>
    <property type="project" value="TreeGrafter"/>
</dbReference>
<evidence type="ECO:0000256" key="3">
    <source>
        <dbReference type="ARBA" id="ARBA00023002"/>
    </source>
</evidence>
<dbReference type="HOGENOM" id="CLU_010194_8_0_1"/>
<dbReference type="InterPro" id="IPR020904">
    <property type="entry name" value="Sc_DH/Rdtase_CS"/>
</dbReference>
<evidence type="ECO:0000313" key="4">
    <source>
        <dbReference type="EMBL" id="KIK61150.1"/>
    </source>
</evidence>